<evidence type="ECO:0000313" key="1">
    <source>
        <dbReference type="EMBL" id="QMW22966.1"/>
    </source>
</evidence>
<dbReference type="Gene3D" id="3.40.50.1460">
    <property type="match status" value="1"/>
</dbReference>
<accession>A0A7G5IHX4</accession>
<dbReference type="GO" id="GO:0006508">
    <property type="term" value="P:proteolysis"/>
    <property type="evidence" value="ECO:0007669"/>
    <property type="project" value="InterPro"/>
</dbReference>
<dbReference type="Pfam" id="PF01650">
    <property type="entry name" value="Peptidase_C13"/>
    <property type="match status" value="1"/>
</dbReference>
<evidence type="ECO:0000313" key="2">
    <source>
        <dbReference type="Proteomes" id="UP000515292"/>
    </source>
</evidence>
<keyword evidence="2" id="KW-1185">Reference proteome</keyword>
<dbReference type="InterPro" id="IPR001096">
    <property type="entry name" value="Peptidase_C13"/>
</dbReference>
<sequence>MAREPIRRTAVQAAATVARLRLASAGHEHSNLFIQPEIVRKGTVFQPEHDRVEVKQDSIVSFVDDEPTLNWGHRCRYLMHDPASGALLQEVPALLPPSFDFGRNFRAVHVGTPFVPVSELPKLKVPMLPGGLFGRARRQWHAILYAGASNNRHLNDIEFLYRVLVDSYGVPKTNITVLNYDGTLQYNNNDWTPHVGSIGNWPGDNTAYRVSVNGSGTKQAMLDAIAAVGKKLRRQDCLLIHTNNHGGRSGNTSTLCTYSGSAILPDDMANALKALPQYAGLMVMMEQCFAGGFIDPIVNASTADCTHVASAVDATTSSDGGANFDPFALAWIRAMAEHTESGGTLTPAVGHDAKGHVTAKDAFDWAKANGTGVHDNPVSGQNGPCGGALYLGGSDFVFRLPPLYRKLWPWEIIPDPGPEQLRRGLEVIQQAVTAGQLVLPETRTGLEAAQTRVRTLLDKAFR</sequence>
<name>A0A7G5IHX4_9SPHN</name>
<dbReference type="GO" id="GO:0008233">
    <property type="term" value="F:peptidase activity"/>
    <property type="evidence" value="ECO:0007669"/>
    <property type="project" value="InterPro"/>
</dbReference>
<dbReference type="RefSeq" id="WP_182296359.1">
    <property type="nucleotide sequence ID" value="NZ_CP059851.1"/>
</dbReference>
<proteinExistence type="predicted"/>
<reference evidence="1 2" key="1">
    <citation type="submission" date="2020-07" db="EMBL/GenBank/DDBJ databases">
        <title>Complete genome sequence for Sandaracinobacter sp. M6.</title>
        <authorList>
            <person name="Tang Y."/>
            <person name="Liu Q."/>
            <person name="Guo Z."/>
            <person name="Lei P."/>
            <person name="Huang B."/>
        </authorList>
    </citation>
    <scope>NUCLEOTIDE SEQUENCE [LARGE SCALE GENOMIC DNA]</scope>
    <source>
        <strain evidence="1 2">M6</strain>
    </source>
</reference>
<dbReference type="KEGG" id="sand:H3309_00160"/>
<protein>
    <submittedName>
        <fullName evidence="1">Caspase family protein</fullName>
    </submittedName>
</protein>
<organism evidence="1 2">
    <name type="scientific">Sandaracinobacteroides saxicola</name>
    <dbReference type="NCBI Taxonomy" id="2759707"/>
    <lineage>
        <taxon>Bacteria</taxon>
        <taxon>Pseudomonadati</taxon>
        <taxon>Pseudomonadota</taxon>
        <taxon>Alphaproteobacteria</taxon>
        <taxon>Sphingomonadales</taxon>
        <taxon>Sphingosinicellaceae</taxon>
        <taxon>Sandaracinobacteroides</taxon>
    </lineage>
</organism>
<dbReference type="EMBL" id="CP059851">
    <property type="protein sequence ID" value="QMW22966.1"/>
    <property type="molecule type" value="Genomic_DNA"/>
</dbReference>
<dbReference type="AlphaFoldDB" id="A0A7G5IHX4"/>
<dbReference type="Proteomes" id="UP000515292">
    <property type="component" value="Chromosome"/>
</dbReference>
<gene>
    <name evidence="1" type="ORF">H3309_00160</name>
</gene>